<evidence type="ECO:0008006" key="3">
    <source>
        <dbReference type="Google" id="ProtNLM"/>
    </source>
</evidence>
<dbReference type="InterPro" id="IPR027746">
    <property type="entry name" value="TTL"/>
</dbReference>
<evidence type="ECO:0000313" key="2">
    <source>
        <dbReference type="Proteomes" id="UP000054270"/>
    </source>
</evidence>
<dbReference type="STRING" id="945553.A0A0D2P4C3"/>
<dbReference type="PANTHER" id="PTHR47551:SF1">
    <property type="entry name" value="TUBULIN--TYROSINE LIGASE PBY1-RELATED"/>
    <property type="match status" value="1"/>
</dbReference>
<dbReference type="SUPFAM" id="SSF56059">
    <property type="entry name" value="Glutathione synthetase ATP-binding domain-like"/>
    <property type="match status" value="1"/>
</dbReference>
<dbReference type="InterPro" id="IPR004344">
    <property type="entry name" value="TTL/TTLL_fam"/>
</dbReference>
<dbReference type="EMBL" id="KN817530">
    <property type="protein sequence ID" value="KJA25734.1"/>
    <property type="molecule type" value="Genomic_DNA"/>
</dbReference>
<dbReference type="OrthoDB" id="202825at2759"/>
<dbReference type="OMA" id="LARKDHM"/>
<organism evidence="1 2">
    <name type="scientific">Hypholoma sublateritium (strain FD-334 SS-4)</name>
    <dbReference type="NCBI Taxonomy" id="945553"/>
    <lineage>
        <taxon>Eukaryota</taxon>
        <taxon>Fungi</taxon>
        <taxon>Dikarya</taxon>
        <taxon>Basidiomycota</taxon>
        <taxon>Agaricomycotina</taxon>
        <taxon>Agaricomycetes</taxon>
        <taxon>Agaricomycetidae</taxon>
        <taxon>Agaricales</taxon>
        <taxon>Agaricineae</taxon>
        <taxon>Strophariaceae</taxon>
        <taxon>Hypholoma</taxon>
    </lineage>
</organism>
<proteinExistence type="predicted"/>
<dbReference type="Gene3D" id="3.30.470.20">
    <property type="entry name" value="ATP-grasp fold, B domain"/>
    <property type="match status" value="1"/>
</dbReference>
<sequence length="440" mass="50362">MVKAYVSWPFAPLTNSLVHKALQSIDLSIDFITKEERDATKEPLLQWCTYDDIDHELAHFKRETVLSSSYTFRKALIRKHFLSRVLQSYLTKHPGSVLKDAVPQTFEIDLSFADELDEMWTDELWELGDKLDSGNTWWILKPGMSDRGMGIRLFKSKDNLQEIFESFDEDSDEENDEIQNQDEDATAIITSQLRHFVIQEYIMTPLLLDPSETMDKSQSNDNLFHLRVYCVSNGDIQLYLYDRILALFSSAAYQQLDSDDIEDSSKVNLKAHLTNTSLQAELGESNVRLLDELEGCTVLSDKKNQRTFEKADISNLISQVKDVLVETFRAALQNPVHFQALPNAFELYGVDFIVSHNASNSEYPFQAKILEINAEPAIELTGPRLTWILEDLFMATAKVCIAPFFAAREKSTDSWKIGEVCHNFIKCMDEDVRGPQRTAI</sequence>
<gene>
    <name evidence="1" type="ORF">HYPSUDRAFT_1068898</name>
</gene>
<dbReference type="GO" id="GO:0000932">
    <property type="term" value="C:P-body"/>
    <property type="evidence" value="ECO:0007669"/>
    <property type="project" value="TreeGrafter"/>
</dbReference>
<keyword evidence="2" id="KW-1185">Reference proteome</keyword>
<dbReference type="PROSITE" id="PS51221">
    <property type="entry name" value="TTL"/>
    <property type="match status" value="1"/>
</dbReference>
<accession>A0A0D2P4C3</accession>
<name>A0A0D2P4C3_HYPSF</name>
<dbReference type="Proteomes" id="UP000054270">
    <property type="component" value="Unassembled WGS sequence"/>
</dbReference>
<dbReference type="Pfam" id="PF03133">
    <property type="entry name" value="TTL"/>
    <property type="match status" value="1"/>
</dbReference>
<reference evidence="2" key="1">
    <citation type="submission" date="2014-04" db="EMBL/GenBank/DDBJ databases">
        <title>Evolutionary Origins and Diversification of the Mycorrhizal Mutualists.</title>
        <authorList>
            <consortium name="DOE Joint Genome Institute"/>
            <consortium name="Mycorrhizal Genomics Consortium"/>
            <person name="Kohler A."/>
            <person name="Kuo A."/>
            <person name="Nagy L.G."/>
            <person name="Floudas D."/>
            <person name="Copeland A."/>
            <person name="Barry K.W."/>
            <person name="Cichocki N."/>
            <person name="Veneault-Fourrey C."/>
            <person name="LaButti K."/>
            <person name="Lindquist E.A."/>
            <person name="Lipzen A."/>
            <person name="Lundell T."/>
            <person name="Morin E."/>
            <person name="Murat C."/>
            <person name="Riley R."/>
            <person name="Ohm R."/>
            <person name="Sun H."/>
            <person name="Tunlid A."/>
            <person name="Henrissat B."/>
            <person name="Grigoriev I.V."/>
            <person name="Hibbett D.S."/>
            <person name="Martin F."/>
        </authorList>
    </citation>
    <scope>NUCLEOTIDE SEQUENCE [LARGE SCALE GENOMIC DNA]</scope>
    <source>
        <strain evidence="2">FD-334 SS-4</strain>
    </source>
</reference>
<dbReference type="AlphaFoldDB" id="A0A0D2P4C3"/>
<dbReference type="PANTHER" id="PTHR47551">
    <property type="entry name" value="TUBULIN--TYROSINE LIGASE PBY1-RELATED"/>
    <property type="match status" value="1"/>
</dbReference>
<protein>
    <recommendedName>
        <fullName evidence="3">Tubulin-tyrosine ligase</fullName>
    </recommendedName>
</protein>
<evidence type="ECO:0000313" key="1">
    <source>
        <dbReference type="EMBL" id="KJA25734.1"/>
    </source>
</evidence>